<evidence type="ECO:0000256" key="4">
    <source>
        <dbReference type="ARBA" id="ARBA00022827"/>
    </source>
</evidence>
<dbReference type="InterPro" id="IPR012951">
    <property type="entry name" value="BBE"/>
</dbReference>
<evidence type="ECO:0000256" key="3">
    <source>
        <dbReference type="ARBA" id="ARBA00022630"/>
    </source>
</evidence>
<evidence type="ECO:0000313" key="10">
    <source>
        <dbReference type="EMBL" id="KAH7244351.1"/>
    </source>
</evidence>
<dbReference type="GO" id="GO:0008270">
    <property type="term" value="F:zinc ion binding"/>
    <property type="evidence" value="ECO:0007669"/>
    <property type="project" value="InterPro"/>
</dbReference>
<evidence type="ECO:0000256" key="5">
    <source>
        <dbReference type="ARBA" id="ARBA00023002"/>
    </source>
</evidence>
<feature type="domain" description="FAD-binding PCMH-type" evidence="9">
    <location>
        <begin position="662"/>
        <end position="831"/>
    </location>
</feature>
<dbReference type="Gene3D" id="4.10.240.10">
    <property type="entry name" value="Zn(2)-C6 fungal-type DNA-binding domain"/>
    <property type="match status" value="1"/>
</dbReference>
<dbReference type="EMBL" id="JAGMUX010000011">
    <property type="protein sequence ID" value="KAH7244351.1"/>
    <property type="molecule type" value="Genomic_DNA"/>
</dbReference>
<dbReference type="PROSITE" id="PS51387">
    <property type="entry name" value="FAD_PCMH"/>
    <property type="match status" value="1"/>
</dbReference>
<dbReference type="AlphaFoldDB" id="A0A9P9GS95"/>
<feature type="domain" description="Zn(2)-C6 fungal-type" evidence="8">
    <location>
        <begin position="15"/>
        <end position="46"/>
    </location>
</feature>
<dbReference type="RefSeq" id="XP_046047574.1">
    <property type="nucleotide sequence ID" value="XM_046188067.1"/>
</dbReference>
<keyword evidence="11" id="KW-1185">Reference proteome</keyword>
<keyword evidence="4" id="KW-0274">FAD</keyword>
<evidence type="ECO:0000256" key="1">
    <source>
        <dbReference type="ARBA" id="ARBA00001974"/>
    </source>
</evidence>
<dbReference type="GO" id="GO:0016491">
    <property type="term" value="F:oxidoreductase activity"/>
    <property type="evidence" value="ECO:0007669"/>
    <property type="project" value="UniProtKB-KW"/>
</dbReference>
<dbReference type="Gene3D" id="3.30.465.10">
    <property type="match status" value="1"/>
</dbReference>
<dbReference type="InterPro" id="IPR036318">
    <property type="entry name" value="FAD-bd_PCMH-like_sf"/>
</dbReference>
<accession>A0A9P9GS95</accession>
<gene>
    <name evidence="10" type="ORF">BKA55DRAFT_516192</name>
</gene>
<dbReference type="InterPro" id="IPR006094">
    <property type="entry name" value="Oxid_FAD_bind_N"/>
</dbReference>
<dbReference type="OrthoDB" id="415825at2759"/>
<dbReference type="SMART" id="SM00066">
    <property type="entry name" value="GAL4"/>
    <property type="match status" value="1"/>
</dbReference>
<protein>
    <recommendedName>
        <fullName evidence="12">FAD-binding PCMH-type domain-containing protein</fullName>
    </recommendedName>
</protein>
<proteinExistence type="inferred from homology"/>
<dbReference type="GO" id="GO:0071949">
    <property type="term" value="F:FAD binding"/>
    <property type="evidence" value="ECO:0007669"/>
    <property type="project" value="InterPro"/>
</dbReference>
<evidence type="ECO:0000256" key="6">
    <source>
        <dbReference type="ARBA" id="ARBA00023242"/>
    </source>
</evidence>
<keyword evidence="5" id="KW-0560">Oxidoreductase</keyword>
<reference evidence="10" key="1">
    <citation type="journal article" date="2021" name="Nat. Commun.">
        <title>Genetic determinants of endophytism in the Arabidopsis root mycobiome.</title>
        <authorList>
            <person name="Mesny F."/>
            <person name="Miyauchi S."/>
            <person name="Thiergart T."/>
            <person name="Pickel B."/>
            <person name="Atanasova L."/>
            <person name="Karlsson M."/>
            <person name="Huettel B."/>
            <person name="Barry K.W."/>
            <person name="Haridas S."/>
            <person name="Chen C."/>
            <person name="Bauer D."/>
            <person name="Andreopoulos W."/>
            <person name="Pangilinan J."/>
            <person name="LaButti K."/>
            <person name="Riley R."/>
            <person name="Lipzen A."/>
            <person name="Clum A."/>
            <person name="Drula E."/>
            <person name="Henrissat B."/>
            <person name="Kohler A."/>
            <person name="Grigoriev I.V."/>
            <person name="Martin F.M."/>
            <person name="Hacquard S."/>
        </authorList>
    </citation>
    <scope>NUCLEOTIDE SEQUENCE</scope>
    <source>
        <strain evidence="10">MPI-CAGE-AT-0023</strain>
    </source>
</reference>
<evidence type="ECO:0000259" key="8">
    <source>
        <dbReference type="PROSITE" id="PS50048"/>
    </source>
</evidence>
<feature type="compositionally biased region" description="Low complexity" evidence="7">
    <location>
        <begin position="449"/>
        <end position="465"/>
    </location>
</feature>
<evidence type="ECO:0000256" key="7">
    <source>
        <dbReference type="SAM" id="MobiDB-lite"/>
    </source>
</evidence>
<feature type="region of interest" description="Disordered" evidence="7">
    <location>
        <begin position="444"/>
        <end position="477"/>
    </location>
</feature>
<comment type="similarity">
    <text evidence="2">Belongs to the oxygen-dependent FAD-linked oxidoreductase family.</text>
</comment>
<evidence type="ECO:0000256" key="2">
    <source>
        <dbReference type="ARBA" id="ARBA00005466"/>
    </source>
</evidence>
<dbReference type="Pfam" id="PF00172">
    <property type="entry name" value="Zn_clus"/>
    <property type="match status" value="1"/>
</dbReference>
<dbReference type="GO" id="GO:0000981">
    <property type="term" value="F:DNA-binding transcription factor activity, RNA polymerase II-specific"/>
    <property type="evidence" value="ECO:0007669"/>
    <property type="project" value="InterPro"/>
</dbReference>
<dbReference type="Pfam" id="PF08031">
    <property type="entry name" value="BBE"/>
    <property type="match status" value="1"/>
</dbReference>
<dbReference type="InterPro" id="IPR050416">
    <property type="entry name" value="FAD-linked_Oxidoreductase"/>
</dbReference>
<dbReference type="GeneID" id="70218021"/>
<dbReference type="InterPro" id="IPR021858">
    <property type="entry name" value="Fun_TF"/>
</dbReference>
<evidence type="ECO:0000259" key="9">
    <source>
        <dbReference type="PROSITE" id="PS51387"/>
    </source>
</evidence>
<evidence type="ECO:0008006" key="12">
    <source>
        <dbReference type="Google" id="ProtNLM"/>
    </source>
</evidence>
<organism evidence="10 11">
    <name type="scientific">Fusarium redolens</name>
    <dbReference type="NCBI Taxonomy" id="48865"/>
    <lineage>
        <taxon>Eukaryota</taxon>
        <taxon>Fungi</taxon>
        <taxon>Dikarya</taxon>
        <taxon>Ascomycota</taxon>
        <taxon>Pezizomycotina</taxon>
        <taxon>Sordariomycetes</taxon>
        <taxon>Hypocreomycetidae</taxon>
        <taxon>Hypocreales</taxon>
        <taxon>Nectriaceae</taxon>
        <taxon>Fusarium</taxon>
        <taxon>Fusarium redolens species complex</taxon>
    </lineage>
</organism>
<evidence type="ECO:0000313" key="11">
    <source>
        <dbReference type="Proteomes" id="UP000720189"/>
    </source>
</evidence>
<dbReference type="InterPro" id="IPR001138">
    <property type="entry name" value="Zn2Cys6_DnaBD"/>
</dbReference>
<dbReference type="InterPro" id="IPR016169">
    <property type="entry name" value="FAD-bd_PCMH_sub2"/>
</dbReference>
<dbReference type="PANTHER" id="PTHR42973:SF39">
    <property type="entry name" value="FAD-BINDING PCMH-TYPE DOMAIN-CONTAINING PROTEIN"/>
    <property type="match status" value="1"/>
</dbReference>
<dbReference type="PROSITE" id="PS00463">
    <property type="entry name" value="ZN2_CY6_FUNGAL_1"/>
    <property type="match status" value="1"/>
</dbReference>
<dbReference type="InterPro" id="IPR016167">
    <property type="entry name" value="FAD-bd_PCMH_sub1"/>
</dbReference>
<dbReference type="Gene3D" id="3.30.43.10">
    <property type="entry name" value="Uridine Diphospho-n-acetylenolpyruvylglucosamine Reductase, domain 2"/>
    <property type="match status" value="1"/>
</dbReference>
<dbReference type="Gene3D" id="3.40.462.20">
    <property type="match status" value="1"/>
</dbReference>
<dbReference type="PANTHER" id="PTHR42973">
    <property type="entry name" value="BINDING OXIDOREDUCTASE, PUTATIVE (AFU_ORTHOLOGUE AFUA_1G17690)-RELATED"/>
    <property type="match status" value="1"/>
</dbReference>
<keyword evidence="3" id="KW-0285">Flavoprotein</keyword>
<name>A0A9P9GS95_FUSRE</name>
<dbReference type="Pfam" id="PF01565">
    <property type="entry name" value="FAD_binding_4"/>
    <property type="match status" value="1"/>
</dbReference>
<dbReference type="SUPFAM" id="SSF57701">
    <property type="entry name" value="Zn2/Cys6 DNA-binding domain"/>
    <property type="match status" value="1"/>
</dbReference>
<comment type="caution">
    <text evidence="10">The sequence shown here is derived from an EMBL/GenBank/DDBJ whole genome shotgun (WGS) entry which is preliminary data.</text>
</comment>
<dbReference type="InterPro" id="IPR016166">
    <property type="entry name" value="FAD-bd_PCMH"/>
</dbReference>
<comment type="cofactor">
    <cofactor evidence="1">
        <name>FAD</name>
        <dbReference type="ChEBI" id="CHEBI:57692"/>
    </cofactor>
</comment>
<keyword evidence="6" id="KW-0539">Nucleus</keyword>
<sequence length="1097" mass="121496">MQVAPRQRAPRQTSSCLECRRRKQKCSQSQPCTNCFRRFPSPECIYEVKSSKRHHPIASRPKPPLVVDVREGPYSHLNPASIQDALYCLEDEGSRSSSASSPSTSVTTSATQPRTDLWLPYKILSSANGDNDDTIAQSVWTITKHSIRGAKLNYSEERVTEILGSQDHDERHDILRPIDGSAVQLEYLPMKPTKLNKELVRIHLQLLSRFKCAVDGNPDPANEFMNFWVPCTLQDPLLLQIVLFTSSCFLSETRHCPKALQYAHKHQVYRMLNSQLTDQQAQTSDTLVLGVVQMIADSWYWGATHDLKTHLGGLRGMINLRGGLSQLGLRGYLAKMVLIHDIVMALAHEIKPSMYGHPGFEFRDSRTMPFKTAFNTPFISNWQSFRECSNSLQLHPSTAQILDDMRSLFSAALALPRNPASEHVQRVLTTAQWFHERILDLPEDTPALRSPRPSDSSRASSTESPGNSPGSLRTDKSSPPIVLPDIMYRVIRKVALIYCKAILNRSPISSACSEDDIEAIWGSIWQSGLATWKSVLGIFAWVMIALVTNCHKIGPGRLIKTLTMSTMMSIGMENWDVFNHIAKTSFRLQRWLAGGRDYTNDLMGGEKVVDKYGFGMTGALPALLRGTMCDFTQLRGDILHGDVLLPGDDGYEDVLKRWSAACVKKAAAVVLPVNSQEVSTAVKFAVSNRIAMTVCGGGHSSSGASSSEGMVIDLRKMRKVEVDTEARTVEFEGGCLWEDVDTALERHGLATVGGVVNHTGVGGLTLGGGHGFLTPRHGLTIDNLLKAEVVLADGTIVEASEDTNQDLFWAIRGAGAQFGVVTRFISGAHRQDRVWSGTLAYSADRLPDLLRFANVLYGRPNPEGHCFALGIGFGPDETTRVVSAIPLFHGSEAAAKQYFSGILEMEAIANNTEMMTTAKTNTLLNSVMDHGIRRLMGSGNITMPLEIEPMLQTTETFWQFCETHDGMGKSVLAIEFFPTDKIREVPQDATAYANRGDYYDAMTSFAWENPDYDTDIRQFNRSLCKRIRETNGYSATAGGHWSKGPVGVYINIEADSISPKDAWGANLPRLRELKRKYDPNNVFNKWHGIAEDTAGTV</sequence>
<dbReference type="Pfam" id="PF11951">
    <property type="entry name" value="Fungal_trans_2"/>
    <property type="match status" value="1"/>
</dbReference>
<dbReference type="PROSITE" id="PS50048">
    <property type="entry name" value="ZN2_CY6_FUNGAL_2"/>
    <property type="match status" value="1"/>
</dbReference>
<dbReference type="SUPFAM" id="SSF56176">
    <property type="entry name" value="FAD-binding/transporter-associated domain-like"/>
    <property type="match status" value="1"/>
</dbReference>
<dbReference type="Proteomes" id="UP000720189">
    <property type="component" value="Unassembled WGS sequence"/>
</dbReference>
<dbReference type="CDD" id="cd00067">
    <property type="entry name" value="GAL4"/>
    <property type="match status" value="1"/>
</dbReference>
<dbReference type="InterPro" id="IPR036864">
    <property type="entry name" value="Zn2-C6_fun-type_DNA-bd_sf"/>
</dbReference>